<feature type="region of interest" description="Disordered" evidence="1">
    <location>
        <begin position="350"/>
        <end position="400"/>
    </location>
</feature>
<reference evidence="2 3" key="1">
    <citation type="journal article" date="2023" name="Commun. Biol.">
        <title>Reorganization of the ancestral sex-determining regions during the evolution of trioecy in Pleodorina starrii.</title>
        <authorList>
            <person name="Takahashi K."/>
            <person name="Suzuki S."/>
            <person name="Kawai-Toyooka H."/>
            <person name="Yamamoto K."/>
            <person name="Hamaji T."/>
            <person name="Ootsuki R."/>
            <person name="Yamaguchi H."/>
            <person name="Kawachi M."/>
            <person name="Higashiyama T."/>
            <person name="Nozaki H."/>
        </authorList>
    </citation>
    <scope>NUCLEOTIDE SEQUENCE [LARGE SCALE GENOMIC DNA]</scope>
    <source>
        <strain evidence="2 3">NIES-4479</strain>
    </source>
</reference>
<feature type="compositionally biased region" description="Polar residues" evidence="1">
    <location>
        <begin position="166"/>
        <end position="177"/>
    </location>
</feature>
<accession>A0A9W6BCD9</accession>
<dbReference type="Proteomes" id="UP001165080">
    <property type="component" value="Unassembled WGS sequence"/>
</dbReference>
<evidence type="ECO:0000256" key="1">
    <source>
        <dbReference type="SAM" id="MobiDB-lite"/>
    </source>
</evidence>
<evidence type="ECO:0000313" key="2">
    <source>
        <dbReference type="EMBL" id="GLC49210.1"/>
    </source>
</evidence>
<keyword evidence="3" id="KW-1185">Reference proteome</keyword>
<feature type="region of interest" description="Disordered" evidence="1">
    <location>
        <begin position="263"/>
        <end position="284"/>
    </location>
</feature>
<gene>
    <name evidence="2" type="primary">PLEST004333</name>
    <name evidence="2" type="ORF">PLESTB_000194400</name>
</gene>
<name>A0A9W6BCD9_9CHLO</name>
<sequence>MASHGSPDCATILSELAEQYERSTNLLAQLEETLQSRTQASNSHEASDAMENDLPAPGAHARSSLLASKLTKLILGNDSVTSDDEEGDDCDAEADGLNSPVLRRGTSMFNLPRGRENNNNNNNPRDDNNNALMPSSPSIRRALSYQPARRMARQPTVMFNRRDASSSRPPTQHQLTLSLPDDILEPRRASETNTNTRRASETNNKTSTSTNTSINSSGPHAHRPSAETLRIAPPNPIRRQSSSQNLTFAPSLTLNGVSLSPSASFRAQRTTQPSMQRSDSMTRGSQSLLHAHWSVGGGAVSGGGGGLPTVGAPLVHSTGASAAEVAAPAAARRDGGGAVALVPTCRGSETSYNGAAVPGRQRQGPQPEAAVAGSSPTALPPASVRLSSPTATAAPPLLLPDVHSRRPRGCTESGGWRVTVSCAFAAISTE</sequence>
<evidence type="ECO:0000313" key="3">
    <source>
        <dbReference type="Proteomes" id="UP001165080"/>
    </source>
</evidence>
<dbReference type="EMBL" id="BRXU01000002">
    <property type="protein sequence ID" value="GLC49210.1"/>
    <property type="molecule type" value="Genomic_DNA"/>
</dbReference>
<feature type="compositionally biased region" description="Acidic residues" evidence="1">
    <location>
        <begin position="81"/>
        <end position="94"/>
    </location>
</feature>
<feature type="region of interest" description="Disordered" evidence="1">
    <location>
        <begin position="34"/>
        <end position="61"/>
    </location>
</feature>
<proteinExistence type="predicted"/>
<feature type="compositionally biased region" description="Low complexity" evidence="1">
    <location>
        <begin position="386"/>
        <end position="400"/>
    </location>
</feature>
<feature type="compositionally biased region" description="Low complexity" evidence="1">
    <location>
        <begin position="202"/>
        <end position="217"/>
    </location>
</feature>
<organism evidence="2 3">
    <name type="scientific">Pleodorina starrii</name>
    <dbReference type="NCBI Taxonomy" id="330485"/>
    <lineage>
        <taxon>Eukaryota</taxon>
        <taxon>Viridiplantae</taxon>
        <taxon>Chlorophyta</taxon>
        <taxon>core chlorophytes</taxon>
        <taxon>Chlorophyceae</taxon>
        <taxon>CS clade</taxon>
        <taxon>Chlamydomonadales</taxon>
        <taxon>Volvocaceae</taxon>
        <taxon>Pleodorina</taxon>
    </lineage>
</organism>
<comment type="caution">
    <text evidence="2">The sequence shown here is derived from an EMBL/GenBank/DDBJ whole genome shotgun (WGS) entry which is preliminary data.</text>
</comment>
<feature type="region of interest" description="Disordered" evidence="1">
    <location>
        <begin position="79"/>
        <end position="228"/>
    </location>
</feature>
<dbReference type="AlphaFoldDB" id="A0A9W6BCD9"/>
<protein>
    <submittedName>
        <fullName evidence="2">Uncharacterized protein</fullName>
    </submittedName>
</protein>
<feature type="compositionally biased region" description="Polar residues" evidence="1">
    <location>
        <begin position="34"/>
        <end position="44"/>
    </location>
</feature>